<dbReference type="EMBL" id="CP016746">
    <property type="protein sequence ID" value="ARE27237.1"/>
    <property type="molecule type" value="Genomic_DNA"/>
</dbReference>
<proteinExistence type="predicted"/>
<organism evidence="1 2">
    <name type="scientific">Lactococcus lactis subsp. cremoris</name>
    <name type="common">Streptococcus cremoris</name>
    <dbReference type="NCBI Taxonomy" id="1359"/>
    <lineage>
        <taxon>Bacteria</taxon>
        <taxon>Bacillati</taxon>
        <taxon>Bacillota</taxon>
        <taxon>Bacilli</taxon>
        <taxon>Lactobacillales</taxon>
        <taxon>Streptococcaceae</taxon>
        <taxon>Lactococcus</taxon>
    </lineage>
</organism>
<protein>
    <submittedName>
        <fullName evidence="1">Uncharacterized protein</fullName>
    </submittedName>
</protein>
<sequence length="106" mass="12142">MEQLSNQFYALCERDENKIALEFKSTNNSTQEGMIGEALESMRYQLNLLEKAFNKVNENNCVKTSINVQANNVNQIIVDDSEHSNLVIRFDPDSKILQILSEELES</sequence>
<evidence type="ECO:0000313" key="1">
    <source>
        <dbReference type="EMBL" id="ARE27237.1"/>
    </source>
</evidence>
<dbReference type="AlphaFoldDB" id="A0A1V0PD94"/>
<keyword evidence="1" id="KW-0614">Plasmid</keyword>
<evidence type="ECO:0000313" key="2">
    <source>
        <dbReference type="Proteomes" id="UP000191806"/>
    </source>
</evidence>
<dbReference type="RefSeq" id="WP_063280821.1">
    <property type="nucleotide sequence ID" value="NZ_CP016746.2"/>
</dbReference>
<name>A0A1V0PD94_LACLC</name>
<dbReference type="Proteomes" id="UP000191806">
    <property type="component" value="Plasmid pJM1A"/>
</dbReference>
<reference evidence="1 2" key="1">
    <citation type="journal article" date="2017" name="BMC Genomics">
        <title>Comparative and functional genomics of the Lactococcus lactis taxon; insights into evolution and niche adaptation.</title>
        <authorList>
            <person name="Kelleher P."/>
            <person name="Bottacini F."/>
            <person name="Mahony J."/>
            <person name="Kilcawley K.N."/>
            <person name="van Sinderen D."/>
        </authorList>
    </citation>
    <scope>NUCLEOTIDE SEQUENCE [LARGE SCALE GENOMIC DNA]</scope>
    <source>
        <strain evidence="1 2">JM1</strain>
        <plasmid evidence="2">pmpjm1</plasmid>
    </source>
</reference>
<gene>
    <name evidence="1" type="ORF">LLJM1_04470</name>
</gene>
<accession>A0A1V0PD94</accession>
<geneLocation type="plasmid" evidence="2">
    <name>pmpjm1</name>
</geneLocation>